<keyword evidence="5" id="KW-1185">Reference proteome</keyword>
<dbReference type="FunCoup" id="A0A0C2X623">
    <property type="interactions" value="75"/>
</dbReference>
<dbReference type="STRING" id="946122.A0A0C2X623"/>
<name>A0A0C2X623_AMAMK</name>
<dbReference type="SMART" id="SM00360">
    <property type="entry name" value="RRM"/>
    <property type="match status" value="1"/>
</dbReference>
<sequence>MEEGTKNKKTIFVGGISEEVDEAKLYEKFSTFGDVIEVQLPSAATNPNRPEEANKHRGFAFVTFASPADAQDAIDNMDLNELQGKVVKVNIARPMKGPIQPLGNRAVWESEDWLQQYAKPLAQSGGVQGRNAQKNDNAEAEDLQLDAEKDDAMDEE</sequence>
<dbReference type="OrthoDB" id="407442at2759"/>
<dbReference type="SUPFAM" id="SSF54928">
    <property type="entry name" value="RNA-binding domain, RBD"/>
    <property type="match status" value="1"/>
</dbReference>
<accession>A0A0C2X623</accession>
<dbReference type="AlphaFoldDB" id="A0A0C2X623"/>
<evidence type="ECO:0000256" key="1">
    <source>
        <dbReference type="PROSITE-ProRule" id="PRU00176"/>
    </source>
</evidence>
<evidence type="ECO:0000313" key="4">
    <source>
        <dbReference type="EMBL" id="KIL69777.1"/>
    </source>
</evidence>
<proteinExistence type="predicted"/>
<feature type="compositionally biased region" description="Acidic residues" evidence="2">
    <location>
        <begin position="138"/>
        <end position="156"/>
    </location>
</feature>
<dbReference type="InterPro" id="IPR012677">
    <property type="entry name" value="Nucleotide-bd_a/b_plait_sf"/>
</dbReference>
<dbReference type="PANTHER" id="PTHR48037">
    <property type="entry name" value="ATPASE E1"/>
    <property type="match status" value="1"/>
</dbReference>
<dbReference type="InterPro" id="IPR035979">
    <property type="entry name" value="RBD_domain_sf"/>
</dbReference>
<evidence type="ECO:0000313" key="5">
    <source>
        <dbReference type="Proteomes" id="UP000054549"/>
    </source>
</evidence>
<dbReference type="InterPro" id="IPR000504">
    <property type="entry name" value="RRM_dom"/>
</dbReference>
<protein>
    <recommendedName>
        <fullName evidence="3">RRM domain-containing protein</fullName>
    </recommendedName>
</protein>
<feature type="domain" description="RRM" evidence="3">
    <location>
        <begin position="9"/>
        <end position="94"/>
    </location>
</feature>
<dbReference type="GO" id="GO:0003723">
    <property type="term" value="F:RNA binding"/>
    <property type="evidence" value="ECO:0007669"/>
    <property type="project" value="UniProtKB-UniRule"/>
</dbReference>
<dbReference type="Proteomes" id="UP000054549">
    <property type="component" value="Unassembled WGS sequence"/>
</dbReference>
<dbReference type="Gene3D" id="3.30.70.330">
    <property type="match status" value="1"/>
</dbReference>
<gene>
    <name evidence="4" type="ORF">M378DRAFT_190161</name>
</gene>
<evidence type="ECO:0000259" key="3">
    <source>
        <dbReference type="PROSITE" id="PS50102"/>
    </source>
</evidence>
<feature type="region of interest" description="Disordered" evidence="2">
    <location>
        <begin position="120"/>
        <end position="156"/>
    </location>
</feature>
<dbReference type="EMBL" id="KN818225">
    <property type="protein sequence ID" value="KIL69777.1"/>
    <property type="molecule type" value="Genomic_DNA"/>
</dbReference>
<dbReference type="InParanoid" id="A0A0C2X623"/>
<dbReference type="PROSITE" id="PS50102">
    <property type="entry name" value="RRM"/>
    <property type="match status" value="1"/>
</dbReference>
<evidence type="ECO:0000256" key="2">
    <source>
        <dbReference type="SAM" id="MobiDB-lite"/>
    </source>
</evidence>
<dbReference type="HOGENOM" id="CLU_012062_27_1_1"/>
<reference evidence="4 5" key="1">
    <citation type="submission" date="2014-04" db="EMBL/GenBank/DDBJ databases">
        <title>Evolutionary Origins and Diversification of the Mycorrhizal Mutualists.</title>
        <authorList>
            <consortium name="DOE Joint Genome Institute"/>
            <consortium name="Mycorrhizal Genomics Consortium"/>
            <person name="Kohler A."/>
            <person name="Kuo A."/>
            <person name="Nagy L.G."/>
            <person name="Floudas D."/>
            <person name="Copeland A."/>
            <person name="Barry K.W."/>
            <person name="Cichocki N."/>
            <person name="Veneault-Fourrey C."/>
            <person name="LaButti K."/>
            <person name="Lindquist E.A."/>
            <person name="Lipzen A."/>
            <person name="Lundell T."/>
            <person name="Morin E."/>
            <person name="Murat C."/>
            <person name="Riley R."/>
            <person name="Ohm R."/>
            <person name="Sun H."/>
            <person name="Tunlid A."/>
            <person name="Henrissat B."/>
            <person name="Grigoriev I.V."/>
            <person name="Hibbett D.S."/>
            <person name="Martin F."/>
        </authorList>
    </citation>
    <scope>NUCLEOTIDE SEQUENCE [LARGE SCALE GENOMIC DNA]</scope>
    <source>
        <strain evidence="4 5">Koide BX008</strain>
    </source>
</reference>
<keyword evidence="1" id="KW-0694">RNA-binding</keyword>
<dbReference type="PANTHER" id="PTHR48037:SF1">
    <property type="entry name" value="RRM DOMAIN-CONTAINING PROTEIN"/>
    <property type="match status" value="1"/>
</dbReference>
<dbReference type="Pfam" id="PF00076">
    <property type="entry name" value="RRM_1"/>
    <property type="match status" value="1"/>
</dbReference>
<organism evidence="4 5">
    <name type="scientific">Amanita muscaria (strain Koide BX008)</name>
    <dbReference type="NCBI Taxonomy" id="946122"/>
    <lineage>
        <taxon>Eukaryota</taxon>
        <taxon>Fungi</taxon>
        <taxon>Dikarya</taxon>
        <taxon>Basidiomycota</taxon>
        <taxon>Agaricomycotina</taxon>
        <taxon>Agaricomycetes</taxon>
        <taxon>Agaricomycetidae</taxon>
        <taxon>Agaricales</taxon>
        <taxon>Pluteineae</taxon>
        <taxon>Amanitaceae</taxon>
        <taxon>Amanita</taxon>
    </lineage>
</organism>